<sequence>MPLELYINLSWKITVQEKTAFHSKICMTKNSITLDNSMNLNPEKDLFNNPEMYHRSTSSSQFKGSSRHHYFAHAIFSRHNKSRRIGQHEKKSQQTRE</sequence>
<evidence type="ECO:0000313" key="3">
    <source>
        <dbReference type="Proteomes" id="UP000827092"/>
    </source>
</evidence>
<gene>
    <name evidence="2" type="ORF">JTE90_011379</name>
</gene>
<comment type="caution">
    <text evidence="2">The sequence shown here is derived from an EMBL/GenBank/DDBJ whole genome shotgun (WGS) entry which is preliminary data.</text>
</comment>
<protein>
    <submittedName>
        <fullName evidence="2">Uncharacterized protein</fullName>
    </submittedName>
</protein>
<reference evidence="2 3" key="1">
    <citation type="journal article" date="2022" name="Nat. Ecol. Evol.">
        <title>A masculinizing supergene underlies an exaggerated male reproductive morph in a spider.</title>
        <authorList>
            <person name="Hendrickx F."/>
            <person name="De Corte Z."/>
            <person name="Sonet G."/>
            <person name="Van Belleghem S.M."/>
            <person name="Kostlbacher S."/>
            <person name="Vangestel C."/>
        </authorList>
    </citation>
    <scope>NUCLEOTIDE SEQUENCE [LARGE SCALE GENOMIC DNA]</scope>
    <source>
        <strain evidence="2">W744_W776</strain>
    </source>
</reference>
<dbReference type="EMBL" id="JAFNEN010000058">
    <property type="protein sequence ID" value="KAG8197225.1"/>
    <property type="molecule type" value="Genomic_DNA"/>
</dbReference>
<dbReference type="AlphaFoldDB" id="A0AAV6VMC0"/>
<keyword evidence="3" id="KW-1185">Reference proteome</keyword>
<name>A0AAV6VMC0_9ARAC</name>
<evidence type="ECO:0000256" key="1">
    <source>
        <dbReference type="SAM" id="MobiDB-lite"/>
    </source>
</evidence>
<feature type="region of interest" description="Disordered" evidence="1">
    <location>
        <begin position="77"/>
        <end position="97"/>
    </location>
</feature>
<evidence type="ECO:0000313" key="2">
    <source>
        <dbReference type="EMBL" id="KAG8197225.1"/>
    </source>
</evidence>
<organism evidence="2 3">
    <name type="scientific">Oedothorax gibbosus</name>
    <dbReference type="NCBI Taxonomy" id="931172"/>
    <lineage>
        <taxon>Eukaryota</taxon>
        <taxon>Metazoa</taxon>
        <taxon>Ecdysozoa</taxon>
        <taxon>Arthropoda</taxon>
        <taxon>Chelicerata</taxon>
        <taxon>Arachnida</taxon>
        <taxon>Araneae</taxon>
        <taxon>Araneomorphae</taxon>
        <taxon>Entelegynae</taxon>
        <taxon>Araneoidea</taxon>
        <taxon>Linyphiidae</taxon>
        <taxon>Erigoninae</taxon>
        <taxon>Oedothorax</taxon>
    </lineage>
</organism>
<dbReference type="Proteomes" id="UP000827092">
    <property type="component" value="Unassembled WGS sequence"/>
</dbReference>
<feature type="compositionally biased region" description="Basic and acidic residues" evidence="1">
    <location>
        <begin position="86"/>
        <end position="97"/>
    </location>
</feature>
<accession>A0AAV6VMC0</accession>
<proteinExistence type="predicted"/>